<dbReference type="GO" id="GO:0009307">
    <property type="term" value="P:DNA restriction-modification system"/>
    <property type="evidence" value="ECO:0007669"/>
    <property type="project" value="InterPro"/>
</dbReference>
<dbReference type="InterPro" id="IPR052906">
    <property type="entry name" value="Type_IV_Methyl-Rstrct_Enzyme"/>
</dbReference>
<keyword evidence="4" id="KW-0540">Nuclease</keyword>
<comment type="caution">
    <text evidence="4">The sequence shown here is derived from an EMBL/GenBank/DDBJ whole genome shotgun (WGS) entry which is preliminary data.</text>
</comment>
<accession>A0A0R1ZIW1</accession>
<feature type="transmembrane region" description="Helical" evidence="2">
    <location>
        <begin position="9"/>
        <end position="26"/>
    </location>
</feature>
<proteinExistence type="predicted"/>
<dbReference type="AlphaFoldDB" id="A0A0R1ZIW1"/>
<evidence type="ECO:0000256" key="2">
    <source>
        <dbReference type="SAM" id="Phobius"/>
    </source>
</evidence>
<dbReference type="STRING" id="1291052.FC18_GL002256"/>
<gene>
    <name evidence="4" type="ORF">FC18_GL002256</name>
</gene>
<evidence type="ECO:0000256" key="1">
    <source>
        <dbReference type="ARBA" id="ARBA00022801"/>
    </source>
</evidence>
<keyword evidence="2" id="KW-0472">Membrane</keyword>
<dbReference type="InterPro" id="IPR007560">
    <property type="entry name" value="Restrct_endonuc_IV_Mrr"/>
</dbReference>
<dbReference type="PANTHER" id="PTHR30015">
    <property type="entry name" value="MRR RESTRICTION SYSTEM PROTEIN"/>
    <property type="match status" value="1"/>
</dbReference>
<dbReference type="InterPro" id="IPR011856">
    <property type="entry name" value="tRNA_endonuc-like_dom_sf"/>
</dbReference>
<feature type="domain" description="Restriction endonuclease type IV Mrr" evidence="3">
    <location>
        <begin position="73"/>
        <end position="183"/>
    </location>
</feature>
<dbReference type="Gene3D" id="3.40.1350.10">
    <property type="match status" value="1"/>
</dbReference>
<dbReference type="GO" id="GO:0003677">
    <property type="term" value="F:DNA binding"/>
    <property type="evidence" value="ECO:0007669"/>
    <property type="project" value="InterPro"/>
</dbReference>
<dbReference type="PANTHER" id="PTHR30015:SF6">
    <property type="entry name" value="SLL1429 PROTEIN"/>
    <property type="match status" value="1"/>
</dbReference>
<keyword evidence="1" id="KW-0378">Hydrolase</keyword>
<evidence type="ECO:0000259" key="3">
    <source>
        <dbReference type="Pfam" id="PF04471"/>
    </source>
</evidence>
<dbReference type="SUPFAM" id="SSF52980">
    <property type="entry name" value="Restriction endonuclease-like"/>
    <property type="match status" value="1"/>
</dbReference>
<dbReference type="Pfam" id="PF04471">
    <property type="entry name" value="Mrr_cat"/>
    <property type="match status" value="1"/>
</dbReference>
<sequence>MIHKLIRRLFRFLFILMILALAYALYGRDVVPANWHSILDPTSFVVIALFTVWVAIWIFQRHFRYRDLSLERIDDMDGFDFERFCAYLLKRNGYRHITVTQESGDQGVDIIATKDKVKYGIQCKRYNGFVGNRAVQEVWAGHEYYELDGAIVLTNSTFSDSAIELADELGVTLIDRDEFRKMLRRLPS</sequence>
<feature type="transmembrane region" description="Helical" evidence="2">
    <location>
        <begin position="38"/>
        <end position="59"/>
    </location>
</feature>
<reference evidence="4 5" key="1">
    <citation type="journal article" date="2015" name="Genome Announc.">
        <title>Expanding the biotechnology potential of lactobacilli through comparative genomics of 213 strains and associated genera.</title>
        <authorList>
            <person name="Sun Z."/>
            <person name="Harris H.M."/>
            <person name="McCann A."/>
            <person name="Guo C."/>
            <person name="Argimon S."/>
            <person name="Zhang W."/>
            <person name="Yang X."/>
            <person name="Jeffery I.B."/>
            <person name="Cooney J.C."/>
            <person name="Kagawa T.F."/>
            <person name="Liu W."/>
            <person name="Song Y."/>
            <person name="Salvetti E."/>
            <person name="Wrobel A."/>
            <person name="Rasinkangas P."/>
            <person name="Parkhill J."/>
            <person name="Rea M.C."/>
            <person name="O'Sullivan O."/>
            <person name="Ritari J."/>
            <person name="Douillard F.P."/>
            <person name="Paul Ross R."/>
            <person name="Yang R."/>
            <person name="Briner A.E."/>
            <person name="Felis G.E."/>
            <person name="de Vos W.M."/>
            <person name="Barrangou R."/>
            <person name="Klaenhammer T.R."/>
            <person name="Caufield P.W."/>
            <person name="Cui Y."/>
            <person name="Zhang H."/>
            <person name="O'Toole P.W."/>
        </authorList>
    </citation>
    <scope>NUCLEOTIDE SEQUENCE [LARGE SCALE GENOMIC DNA]</scope>
    <source>
        <strain evidence="4 5">DSM 20505</strain>
    </source>
</reference>
<keyword evidence="2" id="KW-0812">Transmembrane</keyword>
<evidence type="ECO:0000313" key="5">
    <source>
        <dbReference type="Proteomes" id="UP000051679"/>
    </source>
</evidence>
<keyword evidence="5" id="KW-1185">Reference proteome</keyword>
<dbReference type="EMBL" id="AYYO01000044">
    <property type="protein sequence ID" value="KRM54839.1"/>
    <property type="molecule type" value="Genomic_DNA"/>
</dbReference>
<name>A0A0R1ZIW1_9LACO</name>
<dbReference type="InterPro" id="IPR011335">
    <property type="entry name" value="Restrct_endonuc-II-like"/>
</dbReference>
<organism evidence="4 5">
    <name type="scientific">Lacticaseibacillus sharpeae JCM 1186 = DSM 20505</name>
    <dbReference type="NCBI Taxonomy" id="1291052"/>
    <lineage>
        <taxon>Bacteria</taxon>
        <taxon>Bacillati</taxon>
        <taxon>Bacillota</taxon>
        <taxon>Bacilli</taxon>
        <taxon>Lactobacillales</taxon>
        <taxon>Lactobacillaceae</taxon>
        <taxon>Lacticaseibacillus</taxon>
    </lineage>
</organism>
<evidence type="ECO:0000313" key="4">
    <source>
        <dbReference type="EMBL" id="KRM54839.1"/>
    </source>
</evidence>
<dbReference type="Proteomes" id="UP000051679">
    <property type="component" value="Unassembled WGS sequence"/>
</dbReference>
<dbReference type="PATRIC" id="fig|1291052.5.peg.2324"/>
<dbReference type="GO" id="GO:0015666">
    <property type="term" value="F:restriction endodeoxyribonuclease activity"/>
    <property type="evidence" value="ECO:0007669"/>
    <property type="project" value="TreeGrafter"/>
</dbReference>
<protein>
    <submittedName>
        <fullName evidence="4">Restriction endonuclease</fullName>
    </submittedName>
</protein>
<keyword evidence="4" id="KW-0255">Endonuclease</keyword>
<keyword evidence="2" id="KW-1133">Transmembrane helix</keyword>